<reference evidence="3" key="1">
    <citation type="submission" date="2021-04" db="EMBL/GenBank/DDBJ databases">
        <title>The genome sequence of Ideonella sp. 4Y11.</title>
        <authorList>
            <person name="Liu Y."/>
        </authorList>
    </citation>
    <scope>NUCLEOTIDE SEQUENCE</scope>
    <source>
        <strain evidence="3">4Y11</strain>
    </source>
</reference>
<comment type="caution">
    <text evidence="3">The sequence shown here is derived from an EMBL/GenBank/DDBJ whole genome shotgun (WGS) entry which is preliminary data.</text>
</comment>
<keyword evidence="4" id="KW-1185">Reference proteome</keyword>
<feature type="chain" id="PRO_5037245131" description="DUF1579 domain-containing protein" evidence="2">
    <location>
        <begin position="20"/>
        <end position="175"/>
    </location>
</feature>
<dbReference type="EMBL" id="JAGQDE010000007">
    <property type="protein sequence ID" value="MBQ0959368.1"/>
    <property type="molecule type" value="Genomic_DNA"/>
</dbReference>
<gene>
    <name evidence="3" type="ORF">KAK06_10440</name>
</gene>
<name>A0A941BJY6_9BURK</name>
<evidence type="ECO:0000256" key="1">
    <source>
        <dbReference type="SAM" id="Coils"/>
    </source>
</evidence>
<feature type="signal peptide" evidence="2">
    <location>
        <begin position="1"/>
        <end position="19"/>
    </location>
</feature>
<accession>A0A941BJY6</accession>
<keyword evidence="1" id="KW-0175">Coiled coil</keyword>
<dbReference type="RefSeq" id="WP_210802000.1">
    <property type="nucleotide sequence ID" value="NZ_JAGQDE010000007.1"/>
</dbReference>
<keyword evidence="2" id="KW-0732">Signal</keyword>
<dbReference type="AlphaFoldDB" id="A0A941BJY6"/>
<evidence type="ECO:0008006" key="5">
    <source>
        <dbReference type="Google" id="ProtNLM"/>
    </source>
</evidence>
<evidence type="ECO:0000256" key="2">
    <source>
        <dbReference type="SAM" id="SignalP"/>
    </source>
</evidence>
<evidence type="ECO:0000313" key="3">
    <source>
        <dbReference type="EMBL" id="MBQ0959368.1"/>
    </source>
</evidence>
<organism evidence="3 4">
    <name type="scientific">Ideonella aquatica</name>
    <dbReference type="NCBI Taxonomy" id="2824119"/>
    <lineage>
        <taxon>Bacteria</taxon>
        <taxon>Pseudomonadati</taxon>
        <taxon>Pseudomonadota</taxon>
        <taxon>Betaproteobacteria</taxon>
        <taxon>Burkholderiales</taxon>
        <taxon>Sphaerotilaceae</taxon>
        <taxon>Ideonella</taxon>
    </lineage>
</organism>
<evidence type="ECO:0000313" key="4">
    <source>
        <dbReference type="Proteomes" id="UP000678374"/>
    </source>
</evidence>
<proteinExistence type="predicted"/>
<dbReference type="Proteomes" id="UP000678374">
    <property type="component" value="Unassembled WGS sequence"/>
</dbReference>
<feature type="coiled-coil region" evidence="1">
    <location>
        <begin position="17"/>
        <end position="51"/>
    </location>
</feature>
<protein>
    <recommendedName>
        <fullName evidence="5">DUF1579 domain-containing protein</fullName>
    </recommendedName>
</protein>
<sequence length="175" mass="18039">MASTVLVAALAVLPFAAQAESSRLQALSAKVDALAAQVAALQARAARVTAAPTPADLVGDWTLTGFQSEMHGGAGAWQVRSYVHQGTISLYDTGKYKLTIASSGNELINGGDTVQSFASPEQVVKGKWTVKGNTLMVDGNPAGTISADMTVITRTGANPADNTNVMLVLTKQPAP</sequence>